<dbReference type="SUPFAM" id="SSF48208">
    <property type="entry name" value="Six-hairpin glycosidases"/>
    <property type="match status" value="1"/>
</dbReference>
<dbReference type="InterPro" id="IPR012341">
    <property type="entry name" value="6hp_glycosidase-like_sf"/>
</dbReference>
<dbReference type="InterPro" id="IPR015220">
    <property type="entry name" value="Glucodextranase_N"/>
</dbReference>
<dbReference type="InterPro" id="IPR011613">
    <property type="entry name" value="GH15-like"/>
</dbReference>
<name>A0A2T2WLJ7_9FIRM</name>
<dbReference type="InterPro" id="IPR014718">
    <property type="entry name" value="GH-type_carb-bd"/>
</dbReference>
<gene>
    <name evidence="3" type="ORF">C7B45_04025</name>
</gene>
<accession>A0A2T2WLJ7</accession>
<dbReference type="PANTHER" id="PTHR31616">
    <property type="entry name" value="TREHALASE"/>
    <property type="match status" value="1"/>
</dbReference>
<dbReference type="Gene3D" id="1.50.10.10">
    <property type="match status" value="1"/>
</dbReference>
<dbReference type="GO" id="GO:0016757">
    <property type="term" value="F:glycosyltransferase activity"/>
    <property type="evidence" value="ECO:0007669"/>
    <property type="project" value="UniProtKB-ARBA"/>
</dbReference>
<dbReference type="GO" id="GO:0005975">
    <property type="term" value="P:carbohydrate metabolic process"/>
    <property type="evidence" value="ECO:0007669"/>
    <property type="project" value="InterPro"/>
</dbReference>
<dbReference type="Gene3D" id="2.70.98.10">
    <property type="match status" value="1"/>
</dbReference>
<dbReference type="GO" id="GO:0030246">
    <property type="term" value="F:carbohydrate binding"/>
    <property type="evidence" value="ECO:0007669"/>
    <property type="project" value="InterPro"/>
</dbReference>
<dbReference type="SUPFAM" id="SSF74650">
    <property type="entry name" value="Galactose mutarotase-like"/>
    <property type="match status" value="1"/>
</dbReference>
<feature type="domain" description="GH15-like" evidence="1">
    <location>
        <begin position="292"/>
        <end position="676"/>
    </location>
</feature>
<evidence type="ECO:0000313" key="4">
    <source>
        <dbReference type="Proteomes" id="UP000241848"/>
    </source>
</evidence>
<feature type="domain" description="Glucodextranase N-terminal" evidence="2">
    <location>
        <begin position="5"/>
        <end position="268"/>
    </location>
</feature>
<comment type="caution">
    <text evidence="3">The sequence shown here is derived from an EMBL/GenBank/DDBJ whole genome shotgun (WGS) entry which is preliminary data.</text>
</comment>
<dbReference type="Pfam" id="PF09137">
    <property type="entry name" value="Glucodextran_N"/>
    <property type="match status" value="1"/>
</dbReference>
<evidence type="ECO:0000259" key="1">
    <source>
        <dbReference type="Pfam" id="PF00723"/>
    </source>
</evidence>
<dbReference type="GO" id="GO:0004553">
    <property type="term" value="F:hydrolase activity, hydrolyzing O-glycosyl compounds"/>
    <property type="evidence" value="ECO:0007669"/>
    <property type="project" value="TreeGrafter"/>
</dbReference>
<dbReference type="Pfam" id="PF00723">
    <property type="entry name" value="Glyco_hydro_15"/>
    <property type="match status" value="1"/>
</dbReference>
<evidence type="ECO:0000313" key="3">
    <source>
        <dbReference type="EMBL" id="PSR23115.1"/>
    </source>
</evidence>
<dbReference type="InterPro" id="IPR011013">
    <property type="entry name" value="Gal_mutarotase_sf_dom"/>
</dbReference>
<dbReference type="Proteomes" id="UP000241848">
    <property type="component" value="Unassembled WGS sequence"/>
</dbReference>
<evidence type="ECO:0000259" key="2">
    <source>
        <dbReference type="Pfam" id="PF09137"/>
    </source>
</evidence>
<dbReference type="AlphaFoldDB" id="A0A2T2WLJ7"/>
<dbReference type="PANTHER" id="PTHR31616:SF0">
    <property type="entry name" value="GLUCAN 1,4-ALPHA-GLUCOSIDASE"/>
    <property type="match status" value="1"/>
</dbReference>
<dbReference type="CDD" id="cd07430">
    <property type="entry name" value="GH15_N"/>
    <property type="match status" value="1"/>
</dbReference>
<organism evidence="3 4">
    <name type="scientific">Sulfobacillus acidophilus</name>
    <dbReference type="NCBI Taxonomy" id="53633"/>
    <lineage>
        <taxon>Bacteria</taxon>
        <taxon>Bacillati</taxon>
        <taxon>Bacillota</taxon>
        <taxon>Clostridia</taxon>
        <taxon>Eubacteriales</taxon>
        <taxon>Clostridiales Family XVII. Incertae Sedis</taxon>
        <taxon>Sulfobacillus</taxon>
    </lineage>
</organism>
<dbReference type="InterPro" id="IPR008928">
    <property type="entry name" value="6-hairpin_glycosidase_sf"/>
</dbReference>
<reference evidence="3 4" key="1">
    <citation type="journal article" date="2014" name="BMC Genomics">
        <title>Comparison of environmental and isolate Sulfobacillus genomes reveals diverse carbon, sulfur, nitrogen, and hydrogen metabolisms.</title>
        <authorList>
            <person name="Justice N.B."/>
            <person name="Norman A."/>
            <person name="Brown C.T."/>
            <person name="Singh A."/>
            <person name="Thomas B.C."/>
            <person name="Banfield J.F."/>
        </authorList>
    </citation>
    <scope>NUCLEOTIDE SEQUENCE [LARGE SCALE GENOMIC DNA]</scope>
    <source>
        <strain evidence="3">AMDSBA3</strain>
    </source>
</reference>
<proteinExistence type="predicted"/>
<protein>
    <submittedName>
        <fullName evidence="3">Glucan 1,4-alpha-glucosidase</fullName>
    </submittedName>
</protein>
<dbReference type="EMBL" id="PXYV01000008">
    <property type="protein sequence ID" value="PSR23115.1"/>
    <property type="molecule type" value="Genomic_DNA"/>
</dbReference>
<sequence>MKMMAPGGPGLEARWTSSAKSAVATAIEATSPVWVTASHGILNEIYFPRMDVANTRDVQFIVISKDGGFWEEKRDLVHHFEYIGADAPAFQWVNEEPSGRFRITKRIVTWPSGASVVQWTQFTVMQGDPKDYHVFLLVAPHIGNQGGGNSAATIQLHQGRPALLAWREDTHLCVTASTPFLQQSVGFVGASDGWTSLRYHGNLEIYDQAEHGNVAMTAELDFRRQSEQMIVLTFGRNRGEALFTAELTLLHEYRNIETHYIQSWHEYLDSLPNLLPADKAHGRLQRISAMVLKTHHGKLFPGGMVASLSIPWGQACGDGNIGGYHLVWPRDLVEAAQAFIALGDFNAARQVMLFLMATQQNDGSWAQNFWLDGTPYWPGSQLDETAFPIHLAYRLHELQVMRPGENLYPTVKRALAFLVQAGPVTQQERWEEDGGYSPATLAAAISALLMGAALMREQGDTLAAEYAEIVADYWRANLDRWTFTTHGAVDPRFPRHYIRIHTDYPQSSDGHVGQGWVPIKNLPAGAPNEYPEVAVIDGGFLELVRYGVKEADDPHILDSVAAYDAILRRDVDYGPLWYRYNHDGYGEQVDGSPYKGTGRGRLWPLLSGERGHYALARGEDVELYLKAMEGAASEGGLIPEQVWDEDDVPERELFKGRPSGSAMPLVWAHAEYVKLLYSAGLGRVFETPAIVRDRYRKTDDGSVRRVFWEFNHQRREWSSHDQFLRVAVKAPARLVYTRDHWAHVEEVALTDSGLGMYFADVPLIGCTQVDFTFYWTQVGRWENRNFEIHLEEEDVD</sequence>